<evidence type="ECO:0000256" key="3">
    <source>
        <dbReference type="ARBA" id="ARBA00022692"/>
    </source>
</evidence>
<evidence type="ECO:0000256" key="4">
    <source>
        <dbReference type="ARBA" id="ARBA00022989"/>
    </source>
</evidence>
<dbReference type="Pfam" id="PF03073">
    <property type="entry name" value="TspO_MBR"/>
    <property type="match status" value="1"/>
</dbReference>
<evidence type="ECO:0000256" key="2">
    <source>
        <dbReference type="ARBA" id="ARBA00007524"/>
    </source>
</evidence>
<name>A0A016XJJ2_9BURK</name>
<dbReference type="GO" id="GO:0033013">
    <property type="term" value="P:tetrapyrrole metabolic process"/>
    <property type="evidence" value="ECO:0007669"/>
    <property type="project" value="UniProtKB-ARBA"/>
</dbReference>
<feature type="transmembrane region" description="Helical" evidence="6">
    <location>
        <begin position="108"/>
        <end position="129"/>
    </location>
</feature>
<accession>A0A016XJJ2</accession>
<dbReference type="RefSeq" id="WP_035608937.1">
    <property type="nucleotide sequence ID" value="NZ_JEMG01000001.1"/>
</dbReference>
<dbReference type="FunFam" id="1.20.1260.100:FF:000001">
    <property type="entry name" value="translocator protein 2"/>
    <property type="match status" value="1"/>
</dbReference>
<evidence type="ECO:0000256" key="1">
    <source>
        <dbReference type="ARBA" id="ARBA00004141"/>
    </source>
</evidence>
<dbReference type="InterPro" id="IPR038330">
    <property type="entry name" value="TspO/MBR-related_sf"/>
</dbReference>
<evidence type="ECO:0000256" key="6">
    <source>
        <dbReference type="SAM" id="Phobius"/>
    </source>
</evidence>
<keyword evidence="3 6" id="KW-0812">Transmembrane</keyword>
<evidence type="ECO:0008006" key="9">
    <source>
        <dbReference type="Google" id="ProtNLM"/>
    </source>
</evidence>
<feature type="transmembrane region" description="Helical" evidence="6">
    <location>
        <begin position="54"/>
        <end position="72"/>
    </location>
</feature>
<comment type="similarity">
    <text evidence="2">Belongs to the TspO/BZRP family.</text>
</comment>
<feature type="transmembrane region" description="Helical" evidence="6">
    <location>
        <begin position="84"/>
        <end position="102"/>
    </location>
</feature>
<dbReference type="GO" id="GO:0016020">
    <property type="term" value="C:membrane"/>
    <property type="evidence" value="ECO:0007669"/>
    <property type="project" value="UniProtKB-SubCell"/>
</dbReference>
<keyword evidence="4 6" id="KW-1133">Transmembrane helix</keyword>
<protein>
    <recommendedName>
        <fullName evidence="9">Tryptophan-rich sensory protein</fullName>
    </recommendedName>
</protein>
<dbReference type="STRING" id="1458275.AZ34_13815"/>
<dbReference type="Gene3D" id="1.20.1260.100">
    <property type="entry name" value="TspO/MBR protein"/>
    <property type="match status" value="1"/>
</dbReference>
<dbReference type="InterPro" id="IPR004307">
    <property type="entry name" value="TspO_MBR"/>
</dbReference>
<sequence>MLRRSLLAQILGLMGWLALAFSAAGMGAVASIDAGSFYGQLLRPSWAPPASAFAPVWTTLYLLMGLSAWLAWRERGAPRQDAALGLFVAQLGVNALWSWLFFVWNLGALALVDAVLLFVLIARTLILFWRINRLAALLLLPYLAWVGFASALTWSVWRNNPGLLS</sequence>
<gene>
    <name evidence="7" type="ORF">AZ34_13815</name>
</gene>
<dbReference type="PANTHER" id="PTHR10057">
    <property type="entry name" value="PERIPHERAL-TYPE BENZODIAZEPINE RECEPTOR"/>
    <property type="match status" value="1"/>
</dbReference>
<dbReference type="PIRSF" id="PIRSF005859">
    <property type="entry name" value="PBR"/>
    <property type="match status" value="1"/>
</dbReference>
<dbReference type="EMBL" id="JEMG01000001">
    <property type="protein sequence ID" value="EYC52030.1"/>
    <property type="molecule type" value="Genomic_DNA"/>
</dbReference>
<keyword evidence="5 6" id="KW-0472">Membrane</keyword>
<evidence type="ECO:0000313" key="7">
    <source>
        <dbReference type="EMBL" id="EYC52030.1"/>
    </source>
</evidence>
<organism evidence="7 8">
    <name type="scientific">Hylemonella gracilis str. Niagara R</name>
    <dbReference type="NCBI Taxonomy" id="1458275"/>
    <lineage>
        <taxon>Bacteria</taxon>
        <taxon>Pseudomonadati</taxon>
        <taxon>Pseudomonadota</taxon>
        <taxon>Betaproteobacteria</taxon>
        <taxon>Burkholderiales</taxon>
        <taxon>Comamonadaceae</taxon>
        <taxon>Hylemonella</taxon>
    </lineage>
</organism>
<dbReference type="AlphaFoldDB" id="A0A016XJJ2"/>
<comment type="subcellular location">
    <subcellularLocation>
        <location evidence="1">Membrane</location>
        <topology evidence="1">Multi-pass membrane protein</topology>
    </subcellularLocation>
</comment>
<dbReference type="Proteomes" id="UP000023268">
    <property type="component" value="Unassembled WGS sequence"/>
</dbReference>
<feature type="transmembrane region" description="Helical" evidence="6">
    <location>
        <begin position="136"/>
        <end position="157"/>
    </location>
</feature>
<comment type="caution">
    <text evidence="7">The sequence shown here is derived from an EMBL/GenBank/DDBJ whole genome shotgun (WGS) entry which is preliminary data.</text>
</comment>
<dbReference type="CDD" id="cd15904">
    <property type="entry name" value="TSPO_MBR"/>
    <property type="match status" value="1"/>
</dbReference>
<evidence type="ECO:0000256" key="5">
    <source>
        <dbReference type="ARBA" id="ARBA00023136"/>
    </source>
</evidence>
<dbReference type="eggNOG" id="COG3476">
    <property type="taxonomic scope" value="Bacteria"/>
</dbReference>
<dbReference type="PANTHER" id="PTHR10057:SF0">
    <property type="entry name" value="TRANSLOCATOR PROTEIN"/>
    <property type="match status" value="1"/>
</dbReference>
<evidence type="ECO:0000313" key="8">
    <source>
        <dbReference type="Proteomes" id="UP000023268"/>
    </source>
</evidence>
<reference evidence="7 8" key="1">
    <citation type="submission" date="2014-02" db="EMBL/GenBank/DDBJ databases">
        <title>Draft Genome of Hylemonella gracilis isolated from the Niagara River.</title>
        <authorList>
            <person name="Pawlowski D.R."/>
            <person name="Koudelka G.B."/>
        </authorList>
    </citation>
    <scope>NUCLEOTIDE SEQUENCE [LARGE SCALE GENOMIC DNA]</scope>
    <source>
        <strain evidence="7 8">Niagara R</strain>
    </source>
</reference>
<proteinExistence type="inferred from homology"/>